<dbReference type="PANTHER" id="PTHR33164:SF5">
    <property type="entry name" value="ORGANIC HYDROPEROXIDE RESISTANCE TRANSCRIPTIONAL REGULATOR"/>
    <property type="match status" value="1"/>
</dbReference>
<dbReference type="GO" id="GO:0005737">
    <property type="term" value="C:cytoplasm"/>
    <property type="evidence" value="ECO:0007669"/>
    <property type="project" value="UniProtKB-SubCell"/>
</dbReference>
<dbReference type="RefSeq" id="WP_119703574.1">
    <property type="nucleotide sequence ID" value="NZ_JBHSOI010000001.1"/>
</dbReference>
<comment type="caution">
    <text evidence="3">The sequence shown here is derived from an EMBL/GenBank/DDBJ whole genome shotgun (WGS) entry which is preliminary data.</text>
</comment>
<dbReference type="Proteomes" id="UP000265581">
    <property type="component" value="Unassembled WGS sequence"/>
</dbReference>
<evidence type="ECO:0000259" key="2">
    <source>
        <dbReference type="PROSITE" id="PS50995"/>
    </source>
</evidence>
<dbReference type="OrthoDB" id="9806864at2"/>
<evidence type="ECO:0000313" key="4">
    <source>
        <dbReference type="Proteomes" id="UP000265581"/>
    </source>
</evidence>
<protein>
    <submittedName>
        <fullName evidence="3">MarR family transcriptional regulator</fullName>
    </submittedName>
</protein>
<dbReference type="SMART" id="SM00347">
    <property type="entry name" value="HTH_MARR"/>
    <property type="match status" value="1"/>
</dbReference>
<dbReference type="PROSITE" id="PS50995">
    <property type="entry name" value="HTH_MARR_2"/>
    <property type="match status" value="1"/>
</dbReference>
<dbReference type="PRINTS" id="PR00598">
    <property type="entry name" value="HTHMARR"/>
</dbReference>
<dbReference type="SUPFAM" id="SSF46785">
    <property type="entry name" value="Winged helix' DNA-binding domain"/>
    <property type="match status" value="1"/>
</dbReference>
<keyword evidence="4" id="KW-1185">Reference proteome</keyword>
<dbReference type="Gene3D" id="1.10.10.10">
    <property type="entry name" value="Winged helix-like DNA-binding domain superfamily/Winged helix DNA-binding domain"/>
    <property type="match status" value="1"/>
</dbReference>
<accession>A0A371PC28</accession>
<dbReference type="InterPro" id="IPR000835">
    <property type="entry name" value="HTH_MarR-typ"/>
</dbReference>
<dbReference type="GO" id="GO:0003700">
    <property type="term" value="F:DNA-binding transcription factor activity"/>
    <property type="evidence" value="ECO:0007669"/>
    <property type="project" value="InterPro"/>
</dbReference>
<dbReference type="AlphaFoldDB" id="A0A371PC28"/>
<dbReference type="EMBL" id="QUBR01000001">
    <property type="protein sequence ID" value="REK73462.1"/>
    <property type="molecule type" value="Genomic_DNA"/>
</dbReference>
<name>A0A371PC28_9ACTN</name>
<evidence type="ECO:0000313" key="3">
    <source>
        <dbReference type="EMBL" id="REK73462.1"/>
    </source>
</evidence>
<dbReference type="InterPro" id="IPR036390">
    <property type="entry name" value="WH_DNA-bd_sf"/>
</dbReference>
<dbReference type="PANTHER" id="PTHR33164">
    <property type="entry name" value="TRANSCRIPTIONAL REGULATOR, MARR FAMILY"/>
    <property type="match status" value="1"/>
</dbReference>
<proteinExistence type="predicted"/>
<dbReference type="InterPro" id="IPR036388">
    <property type="entry name" value="WH-like_DNA-bd_sf"/>
</dbReference>
<sequence length="151" mass="16741">MTSTPPVRDGGILDELVCFDLYVASRAMTRRYRPVLERHGITYPQYLVVLYLGSAGPSTIKEVAEALRLDHATLTPMLRRMEAQGLLAREVDASDRRSVRLTLTARGSQVHAGADEVRCTIRDDLGMTADELRQLQSTLRRVEAAMGEAIA</sequence>
<evidence type="ECO:0000256" key="1">
    <source>
        <dbReference type="ARBA" id="ARBA00004496"/>
    </source>
</evidence>
<comment type="subcellular location">
    <subcellularLocation>
        <location evidence="1">Cytoplasm</location>
    </subcellularLocation>
</comment>
<reference evidence="3 4" key="1">
    <citation type="submission" date="2018-08" db="EMBL/GenBank/DDBJ databases">
        <title>Aeromicrobium sp. M2KJ-4, whole genome shotgun sequence.</title>
        <authorList>
            <person name="Tuo L."/>
        </authorList>
    </citation>
    <scope>NUCLEOTIDE SEQUENCE [LARGE SCALE GENOMIC DNA]</scope>
    <source>
        <strain evidence="3 4">M2KJ-4</strain>
    </source>
</reference>
<dbReference type="Pfam" id="PF12802">
    <property type="entry name" value="MarR_2"/>
    <property type="match status" value="1"/>
</dbReference>
<dbReference type="InterPro" id="IPR039422">
    <property type="entry name" value="MarR/SlyA-like"/>
</dbReference>
<feature type="domain" description="HTH marR-type" evidence="2">
    <location>
        <begin position="14"/>
        <end position="144"/>
    </location>
</feature>
<gene>
    <name evidence="3" type="ORF">DX116_07920</name>
</gene>
<organism evidence="3 4">
    <name type="scientific">Aeromicrobium endophyticum</name>
    <dbReference type="NCBI Taxonomy" id="2292704"/>
    <lineage>
        <taxon>Bacteria</taxon>
        <taxon>Bacillati</taxon>
        <taxon>Actinomycetota</taxon>
        <taxon>Actinomycetes</taxon>
        <taxon>Propionibacteriales</taxon>
        <taxon>Nocardioidaceae</taxon>
        <taxon>Aeromicrobium</taxon>
    </lineage>
</organism>
<dbReference type="GO" id="GO:0006950">
    <property type="term" value="P:response to stress"/>
    <property type="evidence" value="ECO:0007669"/>
    <property type="project" value="TreeGrafter"/>
</dbReference>